<reference evidence="2" key="1">
    <citation type="submission" date="2016-09" db="EMBL/GenBank/DDBJ databases">
        <authorList>
            <person name="Gulvik C.A."/>
        </authorList>
    </citation>
    <scope>NUCLEOTIDE SEQUENCE [LARGE SCALE GENOMIC DNA]</scope>
    <source>
        <strain evidence="2">DSM 23328</strain>
    </source>
</reference>
<protein>
    <recommendedName>
        <fullName evidence="3">Pyridoxamine 5'-phosphate oxidase putative domain-containing protein</fullName>
    </recommendedName>
</protein>
<dbReference type="Proteomes" id="UP000094068">
    <property type="component" value="Unassembled WGS sequence"/>
</dbReference>
<accession>A0A1E5GH51</accession>
<dbReference type="EMBL" id="MIJZ01000012">
    <property type="protein sequence ID" value="OEG11977.1"/>
    <property type="molecule type" value="Genomic_DNA"/>
</dbReference>
<evidence type="ECO:0008006" key="3">
    <source>
        <dbReference type="Google" id="ProtNLM"/>
    </source>
</evidence>
<dbReference type="InterPro" id="IPR012349">
    <property type="entry name" value="Split_barrel_FMN-bd"/>
</dbReference>
<dbReference type="RefSeq" id="WP_069645830.1">
    <property type="nucleotide sequence ID" value="NZ_MIJZ01000012.1"/>
</dbReference>
<proteinExistence type="predicted"/>
<name>A0A1E5GH51_9ENTE</name>
<organism evidence="1 2">
    <name type="scientific">Enterococcus ureasiticus</name>
    <dbReference type="NCBI Taxonomy" id="903984"/>
    <lineage>
        <taxon>Bacteria</taxon>
        <taxon>Bacillati</taxon>
        <taxon>Bacillota</taxon>
        <taxon>Bacilli</taxon>
        <taxon>Lactobacillales</taxon>
        <taxon>Enterococcaceae</taxon>
        <taxon>Enterococcus</taxon>
    </lineage>
</organism>
<comment type="caution">
    <text evidence="1">The sequence shown here is derived from an EMBL/GenBank/DDBJ whole genome shotgun (WGS) entry which is preliminary data.</text>
</comment>
<evidence type="ECO:0000313" key="2">
    <source>
        <dbReference type="Proteomes" id="UP000094068"/>
    </source>
</evidence>
<dbReference type="SUPFAM" id="SSF50475">
    <property type="entry name" value="FMN-binding split barrel"/>
    <property type="match status" value="1"/>
</dbReference>
<evidence type="ECO:0000313" key="1">
    <source>
        <dbReference type="EMBL" id="OEG11977.1"/>
    </source>
</evidence>
<sequence>MSKSIEDLLEVSQGVILTTIDRMGFPRNQLISLPIYRNHYYSMLFVVEEQSTLIQSLGKNCRATVCFFTTKPYQAVYVKGIITVQEELKESELNEYLRKYPKLTKLVQPMGLDFQTLTIETGQAESIDQDSSEMEDSCNRNES</sequence>
<keyword evidence="2" id="KW-1185">Reference proteome</keyword>
<dbReference type="AlphaFoldDB" id="A0A1E5GH51"/>
<gene>
    <name evidence="1" type="ORF">BCR21_07000</name>
</gene>
<dbReference type="Gene3D" id="2.30.110.10">
    <property type="entry name" value="Electron Transport, Fmn-binding Protein, Chain A"/>
    <property type="match status" value="1"/>
</dbReference>